<organism evidence="1 3">
    <name type="scientific">Tamilnaduibacter salinus</name>
    <dbReference type="NCBI Taxonomy" id="1484056"/>
    <lineage>
        <taxon>Bacteria</taxon>
        <taxon>Pseudomonadati</taxon>
        <taxon>Pseudomonadota</taxon>
        <taxon>Gammaproteobacteria</taxon>
        <taxon>Pseudomonadales</taxon>
        <taxon>Marinobacteraceae</taxon>
        <taxon>Tamilnaduibacter</taxon>
    </lineage>
</organism>
<dbReference type="OrthoDB" id="3197351at2"/>
<dbReference type="RefSeq" id="WP_095611460.1">
    <property type="nucleotide sequence ID" value="NZ_NMPM01000059.1"/>
</dbReference>
<protein>
    <submittedName>
        <fullName evidence="2">SatD family protein</fullName>
    </submittedName>
</protein>
<dbReference type="Proteomes" id="UP000245887">
    <property type="component" value="Unassembled WGS sequence"/>
</dbReference>
<proteinExistence type="predicted"/>
<dbReference type="SUPFAM" id="SSF55073">
    <property type="entry name" value="Nucleotide cyclase"/>
    <property type="match status" value="1"/>
</dbReference>
<dbReference type="InterPro" id="IPR032580">
    <property type="entry name" value="SatD"/>
</dbReference>
<dbReference type="InterPro" id="IPR029787">
    <property type="entry name" value="Nucleotide_cyclase"/>
</dbReference>
<gene>
    <name evidence="2" type="ORF">C8D92_10477</name>
    <name evidence="1" type="ORF">CF392_10720</name>
</gene>
<sequence>MNHIVLIADIVGSRQLTDRRQVQEQLAAVLDRLNSERTQLASPYTITLGDEFQAVFDGAGRVFADVFTVMQAMHPVALRFAIAVGPLDTAINPDQAIGMDGPAFYRARDLLEAMKREDRLVDIAGLPEPDDLMDAALGLFNHQLCKWRANRLDVLQYLLRGWEVSAIAESIDITEQSVYKNIRDGGLESAVQLLRSLTDRLNHALDAC</sequence>
<keyword evidence="3" id="KW-1185">Reference proteome</keyword>
<dbReference type="Proteomes" id="UP000218332">
    <property type="component" value="Unassembled WGS sequence"/>
</dbReference>
<evidence type="ECO:0000313" key="1">
    <source>
        <dbReference type="EMBL" id="PAV25498.1"/>
    </source>
</evidence>
<dbReference type="EMBL" id="QEKQ01000004">
    <property type="protein sequence ID" value="PVY76846.1"/>
    <property type="molecule type" value="Genomic_DNA"/>
</dbReference>
<reference evidence="1 3" key="1">
    <citation type="submission" date="2017-07" db="EMBL/GenBank/DDBJ databases">
        <title>Tamlnaduibacter salinus (Mi-7) genome sequencing.</title>
        <authorList>
            <person name="Verma A."/>
            <person name="Krishnamurthi S."/>
        </authorList>
    </citation>
    <scope>NUCLEOTIDE SEQUENCE [LARGE SCALE GENOMIC DNA]</scope>
    <source>
        <strain evidence="1 3">Mi-7</strain>
    </source>
</reference>
<dbReference type="EMBL" id="NMPM01000059">
    <property type="protein sequence ID" value="PAV25498.1"/>
    <property type="molecule type" value="Genomic_DNA"/>
</dbReference>
<comment type="caution">
    <text evidence="1">The sequence shown here is derived from an EMBL/GenBank/DDBJ whole genome shotgun (WGS) entry which is preliminary data.</text>
</comment>
<dbReference type="AlphaFoldDB" id="A0A2A2I250"/>
<reference evidence="2 4" key="2">
    <citation type="submission" date="2018-04" db="EMBL/GenBank/DDBJ databases">
        <title>Genomic Encyclopedia of Type Strains, Phase IV (KMG-IV): sequencing the most valuable type-strain genomes for metagenomic binning, comparative biology and taxonomic classification.</title>
        <authorList>
            <person name="Goeker M."/>
        </authorList>
    </citation>
    <scope>NUCLEOTIDE SEQUENCE [LARGE SCALE GENOMIC DNA]</scope>
    <source>
        <strain evidence="2 4">DSM 28688</strain>
    </source>
</reference>
<name>A0A2A2I250_9GAMM</name>
<dbReference type="Pfam" id="PF16264">
    <property type="entry name" value="SatD"/>
    <property type="match status" value="1"/>
</dbReference>
<evidence type="ECO:0000313" key="3">
    <source>
        <dbReference type="Proteomes" id="UP000218332"/>
    </source>
</evidence>
<evidence type="ECO:0000313" key="2">
    <source>
        <dbReference type="EMBL" id="PVY76846.1"/>
    </source>
</evidence>
<evidence type="ECO:0000313" key="4">
    <source>
        <dbReference type="Proteomes" id="UP000245887"/>
    </source>
</evidence>
<accession>A0A2A2I250</accession>